<protein>
    <submittedName>
        <fullName evidence="1">Truncated laminin-binding surface protein</fullName>
    </submittedName>
</protein>
<organism evidence="1 2">
    <name type="scientific">Streptococcus dysgalactiae subsp. equisimilis AC-2713</name>
    <dbReference type="NCBI Taxonomy" id="759913"/>
    <lineage>
        <taxon>Bacteria</taxon>
        <taxon>Bacillati</taxon>
        <taxon>Bacillota</taxon>
        <taxon>Bacilli</taxon>
        <taxon>Lactobacillales</taxon>
        <taxon>Streptococcaceae</taxon>
        <taxon>Streptococcus</taxon>
    </lineage>
</organism>
<sequence>MGLSGCRSVDKPLAKDLHIKTSFYPIYALTKEISGDLQPD</sequence>
<evidence type="ECO:0000313" key="1">
    <source>
        <dbReference type="EMBL" id="CCI62449.1"/>
    </source>
</evidence>
<dbReference type="EMBL" id="HE858529">
    <property type="protein sequence ID" value="CCI62449.1"/>
    <property type="molecule type" value="Genomic_DNA"/>
</dbReference>
<name>A0AB33R4T6_STREQ</name>
<gene>
    <name evidence="1" type="primary">lmb</name>
    <name evidence="1" type="ORF">SDSE_0952</name>
</gene>
<proteinExistence type="predicted"/>
<reference evidence="1 2" key="1">
    <citation type="submission" date="2012-05" db="EMBL/GenBank/DDBJ databases">
        <title>Complete genome sequence of a Streptococcus dysgalactiae subsp. equisimilis strain possessing Lancefield's group A antigen.</title>
        <authorList>
            <person name="Luetticken R."/>
            <person name="Bruellhoff K."/>
            <person name="Van der Linden M."/>
            <person name="Peltroche-Llacsahuanga H."/>
            <person name="Blom J."/>
            <person name="Weber-Lehmann J."/>
            <person name="Ferretti J.J."/>
            <person name="McShan W.M."/>
        </authorList>
    </citation>
    <scope>NUCLEOTIDE SEQUENCE [LARGE SCALE GENOMIC DNA]</scope>
    <source>
        <strain evidence="1 2">AC-2713</strain>
    </source>
</reference>
<dbReference type="KEGG" id="sdc:SDSE_0952"/>
<dbReference type="Proteomes" id="UP000009215">
    <property type="component" value="Chromosome"/>
</dbReference>
<evidence type="ECO:0000313" key="2">
    <source>
        <dbReference type="Proteomes" id="UP000009215"/>
    </source>
</evidence>
<dbReference type="AlphaFoldDB" id="A0AB33R4T6"/>
<accession>A0AB33R4T6</accession>